<feature type="compositionally biased region" description="Polar residues" evidence="1">
    <location>
        <begin position="61"/>
        <end position="83"/>
    </location>
</feature>
<evidence type="ECO:0000313" key="3">
    <source>
        <dbReference type="Proteomes" id="UP000254069"/>
    </source>
</evidence>
<feature type="region of interest" description="Disordered" evidence="1">
    <location>
        <begin position="52"/>
        <end position="124"/>
    </location>
</feature>
<evidence type="ECO:0000256" key="1">
    <source>
        <dbReference type="SAM" id="MobiDB-lite"/>
    </source>
</evidence>
<dbReference type="Pfam" id="PF11782">
    <property type="entry name" value="DUF3319"/>
    <property type="match status" value="1"/>
</dbReference>
<protein>
    <submittedName>
        <fullName evidence="2">Protein of uncharacterized function (DUF3319)</fullName>
    </submittedName>
</protein>
<dbReference type="Proteomes" id="UP000254069">
    <property type="component" value="Unassembled WGS sequence"/>
</dbReference>
<feature type="compositionally biased region" description="Low complexity" evidence="1">
    <location>
        <begin position="106"/>
        <end position="115"/>
    </location>
</feature>
<organism evidence="2 3">
    <name type="scientific">Shewanella algae</name>
    <dbReference type="NCBI Taxonomy" id="38313"/>
    <lineage>
        <taxon>Bacteria</taxon>
        <taxon>Pseudomonadati</taxon>
        <taxon>Pseudomonadota</taxon>
        <taxon>Gammaproteobacteria</taxon>
        <taxon>Alteromonadales</taxon>
        <taxon>Shewanellaceae</taxon>
        <taxon>Shewanella</taxon>
    </lineage>
</organism>
<feature type="compositionally biased region" description="Basic and acidic residues" evidence="1">
    <location>
        <begin position="87"/>
        <end position="98"/>
    </location>
</feature>
<evidence type="ECO:0000313" key="2">
    <source>
        <dbReference type="EMBL" id="SUJ00347.1"/>
    </source>
</evidence>
<accession>A0A380BEZ0</accession>
<name>A0A380BEZ0_9GAMM</name>
<dbReference type="InterPro" id="IPR021753">
    <property type="entry name" value="DUF3319"/>
</dbReference>
<dbReference type="AlphaFoldDB" id="A0A380BEZ0"/>
<proteinExistence type="predicted"/>
<reference evidence="2 3" key="1">
    <citation type="submission" date="2018-06" db="EMBL/GenBank/DDBJ databases">
        <authorList>
            <consortium name="Pathogen Informatics"/>
            <person name="Doyle S."/>
        </authorList>
    </citation>
    <scope>NUCLEOTIDE SEQUENCE [LARGE SCALE GENOMIC DNA]</scope>
    <source>
        <strain evidence="2 3">NCTC10738</strain>
    </source>
</reference>
<keyword evidence="3" id="KW-1185">Reference proteome</keyword>
<gene>
    <name evidence="2" type="ORF">NCTC10738_03106</name>
</gene>
<dbReference type="EMBL" id="UGYO01000002">
    <property type="protein sequence ID" value="SUJ00347.1"/>
    <property type="molecule type" value="Genomic_DNA"/>
</dbReference>
<sequence length="124" mass="13319">MRKLVYRGYILSNTDGLTDSWTLTIGQTSRTGSLFELRRQINFFEELGILPQPKIADATDTETTANKPLQTGSQKAQTASRQATDGKAAEGKTKERKAGKGGAGGKSASKGSQRKNTSPKGRKS</sequence>
<dbReference type="RefSeq" id="WP_107353411.1">
    <property type="nucleotide sequence ID" value="NZ_CP184785.1"/>
</dbReference>